<dbReference type="PRINTS" id="PR00862">
    <property type="entry name" value="PROLIGOPTASE"/>
</dbReference>
<dbReference type="OrthoDB" id="9812921at2"/>
<proteinExistence type="predicted"/>
<feature type="domain" description="Dipeptidylpeptidase IV N-terminal" evidence="2">
    <location>
        <begin position="108"/>
        <end position="387"/>
    </location>
</feature>
<dbReference type="Proteomes" id="UP000239415">
    <property type="component" value="Unassembled WGS sequence"/>
</dbReference>
<dbReference type="SUPFAM" id="SSF53474">
    <property type="entry name" value="alpha/beta-Hydrolases"/>
    <property type="match status" value="1"/>
</dbReference>
<dbReference type="PANTHER" id="PTHR11731">
    <property type="entry name" value="PROTEASE FAMILY S9B,C DIPEPTIDYL-PEPTIDASE IV-RELATED"/>
    <property type="match status" value="1"/>
</dbReference>
<dbReference type="InterPro" id="IPR050278">
    <property type="entry name" value="Serine_Prot_S9B/DPPIV"/>
</dbReference>
<dbReference type="SUPFAM" id="SSF82171">
    <property type="entry name" value="DPP6 N-terminal domain-like"/>
    <property type="match status" value="1"/>
</dbReference>
<protein>
    <submittedName>
        <fullName evidence="3">Dipeptidyl-peptidase-4</fullName>
    </submittedName>
</protein>
<reference evidence="3 4" key="1">
    <citation type="submission" date="2018-03" db="EMBL/GenBank/DDBJ databases">
        <title>Genomic Encyclopedia of Archaeal and Bacterial Type Strains, Phase II (KMG-II): from individual species to whole genera.</title>
        <authorList>
            <person name="Goeker M."/>
        </authorList>
    </citation>
    <scope>NUCLEOTIDE SEQUENCE [LARGE SCALE GENOMIC DNA]</scope>
    <source>
        <strain evidence="3 4">DSM 43146</strain>
    </source>
</reference>
<feature type="domain" description="Peptidase S9 prolyl oligopeptidase catalytic" evidence="1">
    <location>
        <begin position="482"/>
        <end position="675"/>
    </location>
</feature>
<dbReference type="GO" id="GO:0004252">
    <property type="term" value="F:serine-type endopeptidase activity"/>
    <property type="evidence" value="ECO:0007669"/>
    <property type="project" value="InterPro"/>
</dbReference>
<accession>A0A2T0JRC8</accession>
<dbReference type="Gene3D" id="3.40.50.1820">
    <property type="entry name" value="alpha/beta hydrolase"/>
    <property type="match status" value="1"/>
</dbReference>
<dbReference type="RefSeq" id="WP_106330436.1">
    <property type="nucleotide sequence ID" value="NZ_BOMO01000145.1"/>
</dbReference>
<evidence type="ECO:0000259" key="2">
    <source>
        <dbReference type="Pfam" id="PF00930"/>
    </source>
</evidence>
<dbReference type="AlphaFoldDB" id="A0A2T0JRC8"/>
<comment type="caution">
    <text evidence="3">The sequence shown here is derived from an EMBL/GenBank/DDBJ whole genome shotgun (WGS) entry which is preliminary data.</text>
</comment>
<evidence type="ECO:0000313" key="3">
    <source>
        <dbReference type="EMBL" id="PRX10186.1"/>
    </source>
</evidence>
<dbReference type="InterPro" id="IPR001375">
    <property type="entry name" value="Peptidase_S9_cat"/>
</dbReference>
<dbReference type="Pfam" id="PF00930">
    <property type="entry name" value="DPPIV_N"/>
    <property type="match status" value="1"/>
</dbReference>
<organism evidence="3 4">
    <name type="scientific">Actinoplanes italicus</name>
    <dbReference type="NCBI Taxonomy" id="113567"/>
    <lineage>
        <taxon>Bacteria</taxon>
        <taxon>Bacillati</taxon>
        <taxon>Actinomycetota</taxon>
        <taxon>Actinomycetes</taxon>
        <taxon>Micromonosporales</taxon>
        <taxon>Micromonosporaceae</taxon>
        <taxon>Actinoplanes</taxon>
    </lineage>
</organism>
<evidence type="ECO:0000313" key="4">
    <source>
        <dbReference type="Proteomes" id="UP000239415"/>
    </source>
</evidence>
<keyword evidence="4" id="KW-1185">Reference proteome</keyword>
<name>A0A2T0JRC8_9ACTN</name>
<dbReference type="GO" id="GO:0008239">
    <property type="term" value="F:dipeptidyl-peptidase activity"/>
    <property type="evidence" value="ECO:0007669"/>
    <property type="project" value="TreeGrafter"/>
</dbReference>
<dbReference type="Gene3D" id="2.140.10.30">
    <property type="entry name" value="Dipeptidylpeptidase IV, N-terminal domain"/>
    <property type="match status" value="1"/>
</dbReference>
<dbReference type="InterPro" id="IPR002469">
    <property type="entry name" value="Peptidase_S9B_N"/>
</dbReference>
<dbReference type="InterPro" id="IPR002470">
    <property type="entry name" value="Peptidase_S9A"/>
</dbReference>
<dbReference type="InterPro" id="IPR029058">
    <property type="entry name" value="AB_hydrolase_fold"/>
</dbReference>
<dbReference type="Pfam" id="PF00326">
    <property type="entry name" value="Peptidase_S9"/>
    <property type="match status" value="1"/>
</dbReference>
<gene>
    <name evidence="3" type="ORF">CLV67_13471</name>
</gene>
<evidence type="ECO:0000259" key="1">
    <source>
        <dbReference type="Pfam" id="PF00326"/>
    </source>
</evidence>
<sequence length="684" mass="73190">MTSTFPAMVSRTQGFMLGLAHGFTITPDGSRVLFLRSAGGEDPVGSLWSFDVAAGEERLVVDATALGGGAPMSERERARRERARDRSAGIGAFHTDAGVRTAVFTAGEKLYAADLTTGEVSELGTGHPAAEARIDPTGRTIAYVRDAELRLIGRDGKDDRPLAAPDGPEVSWGLPEHEASESMDRFDGYWWAPDGRSLIAARVDNSPVQVWYISDPAHPEQPPTALRYPAAGTPNADVSLHLLGLDGTRIPVDWDRAAFEYVTRVVWDATALLVTVQNRHQTVMRVLAVDPATGATTVVREDTDDAWTTIVSGVPAHTASGSLLWTVDEGETRRLTVDGVPVTPPGLQVEEVLSVDGDTVLFAAREDPAERHLWTWSPTALTRITTEPGLYDGSRAGGVTVVTARTLDGETVTVDGVPLRGLAAIPGITPVIHLHRLGERKLRTAVLLPTGYEPGSGPLPVLLDPYGGSAAQRAVAARSRFWASQWFADQGFAVIVADGRGTPGRGPAWERARGDDHPAPRLQDQVDALHAAAGHYDLDLSKVGIRGWSAGGFLAALAVLRRPDVFHAGIAGAPVTDQLLYSSHWQERTLGLPAENPSLYEQSSLIDDAPNLRRPLLLIHGLVDDNVLPVHTLKLSAALLAAGRPHTVLPLPGASHMGAVDNLWEFELAFLRQSLGIPDGTLDQ</sequence>
<dbReference type="EMBL" id="PVMZ01000034">
    <property type="protein sequence ID" value="PRX10186.1"/>
    <property type="molecule type" value="Genomic_DNA"/>
</dbReference>
<dbReference type="PANTHER" id="PTHR11731:SF193">
    <property type="entry name" value="DIPEPTIDYL PEPTIDASE 9"/>
    <property type="match status" value="1"/>
</dbReference>
<dbReference type="GO" id="GO:0006508">
    <property type="term" value="P:proteolysis"/>
    <property type="evidence" value="ECO:0007669"/>
    <property type="project" value="InterPro"/>
</dbReference>